<gene>
    <name evidence="12" type="ORF">FJY68_09800</name>
</gene>
<dbReference type="GO" id="GO:0050660">
    <property type="term" value="F:flavin adenine dinucleotide binding"/>
    <property type="evidence" value="ECO:0007669"/>
    <property type="project" value="InterPro"/>
</dbReference>
<dbReference type="Pfam" id="PF00175">
    <property type="entry name" value="NAD_binding_1"/>
    <property type="match status" value="1"/>
</dbReference>
<evidence type="ECO:0000256" key="7">
    <source>
        <dbReference type="ARBA" id="ARBA00023004"/>
    </source>
</evidence>
<dbReference type="GO" id="GO:0016491">
    <property type="term" value="F:oxidoreductase activity"/>
    <property type="evidence" value="ECO:0007669"/>
    <property type="project" value="InterPro"/>
</dbReference>
<dbReference type="Proteomes" id="UP000779900">
    <property type="component" value="Unassembled WGS sequence"/>
</dbReference>
<evidence type="ECO:0000256" key="8">
    <source>
        <dbReference type="ARBA" id="ARBA00023014"/>
    </source>
</evidence>
<dbReference type="InterPro" id="IPR017938">
    <property type="entry name" value="Riboflavin_synthase-like_b-brl"/>
</dbReference>
<keyword evidence="3 10" id="KW-0001">2Fe-2S</keyword>
<dbReference type="Gene3D" id="2.40.30.10">
    <property type="entry name" value="Translation factors"/>
    <property type="match status" value="1"/>
</dbReference>
<dbReference type="InterPro" id="IPR050353">
    <property type="entry name" value="PyrK_electron_transfer"/>
</dbReference>
<dbReference type="PIRSF" id="PIRSF006816">
    <property type="entry name" value="Cyc3_hyd_g"/>
    <property type="match status" value="1"/>
</dbReference>
<dbReference type="CDD" id="cd06221">
    <property type="entry name" value="sulfite_reductase_like"/>
    <property type="match status" value="1"/>
</dbReference>
<dbReference type="InterPro" id="IPR039261">
    <property type="entry name" value="FNR_nucleotide-bd"/>
</dbReference>
<feature type="binding site" evidence="10">
    <location>
        <position position="260"/>
    </location>
    <ligand>
        <name>[2Fe-2S] cluster</name>
        <dbReference type="ChEBI" id="CHEBI:190135"/>
    </ligand>
</feature>
<dbReference type="PANTHER" id="PTHR43513">
    <property type="entry name" value="DIHYDROOROTATE DEHYDROGENASE B (NAD(+)), ELECTRON TRANSFER SUBUNIT"/>
    <property type="match status" value="1"/>
</dbReference>
<evidence type="ECO:0000256" key="4">
    <source>
        <dbReference type="ARBA" id="ARBA00022723"/>
    </source>
</evidence>
<comment type="caution">
    <text evidence="12">The sequence shown here is derived from an EMBL/GenBank/DDBJ whole genome shotgun (WGS) entry which is preliminary data.</text>
</comment>
<evidence type="ECO:0000256" key="10">
    <source>
        <dbReference type="PIRSR" id="PIRSR006816-2"/>
    </source>
</evidence>
<dbReference type="GO" id="GO:0051537">
    <property type="term" value="F:2 iron, 2 sulfur cluster binding"/>
    <property type="evidence" value="ECO:0007669"/>
    <property type="project" value="UniProtKB-KW"/>
</dbReference>
<feature type="binding site" evidence="10">
    <location>
        <position position="249"/>
    </location>
    <ligand>
        <name>[2Fe-2S] cluster</name>
        <dbReference type="ChEBI" id="CHEBI:190135"/>
    </ligand>
</feature>
<keyword evidence="5" id="KW-0274">FAD</keyword>
<feature type="binding site" evidence="10">
    <location>
        <position position="244"/>
    </location>
    <ligand>
        <name>[2Fe-2S] cluster</name>
        <dbReference type="ChEBI" id="CHEBI:190135"/>
    </ligand>
</feature>
<evidence type="ECO:0000256" key="2">
    <source>
        <dbReference type="ARBA" id="ARBA00022630"/>
    </source>
</evidence>
<keyword evidence="2" id="KW-0285">Flavoprotein</keyword>
<protein>
    <submittedName>
        <fullName evidence="12">Heterodisulfide reductase subunit F</fullName>
    </submittedName>
</protein>
<comment type="cofactor">
    <cofactor evidence="9">
        <name>[2Fe-2S] cluster</name>
        <dbReference type="ChEBI" id="CHEBI:190135"/>
    </cofactor>
</comment>
<dbReference type="EMBL" id="VGIR01000061">
    <property type="protein sequence ID" value="MBM3332121.1"/>
    <property type="molecule type" value="Genomic_DNA"/>
</dbReference>
<dbReference type="PROSITE" id="PS51384">
    <property type="entry name" value="FAD_FR"/>
    <property type="match status" value="1"/>
</dbReference>
<dbReference type="InterPro" id="IPR017927">
    <property type="entry name" value="FAD-bd_FR_type"/>
</dbReference>
<dbReference type="GO" id="GO:0006221">
    <property type="term" value="P:pyrimidine nucleotide biosynthetic process"/>
    <property type="evidence" value="ECO:0007669"/>
    <property type="project" value="InterPro"/>
</dbReference>
<organism evidence="12 13">
    <name type="scientific">candidate division WOR-3 bacterium</name>
    <dbReference type="NCBI Taxonomy" id="2052148"/>
    <lineage>
        <taxon>Bacteria</taxon>
        <taxon>Bacteria division WOR-3</taxon>
    </lineage>
</organism>
<dbReference type="Pfam" id="PF10418">
    <property type="entry name" value="DHODB_Fe-S_bind"/>
    <property type="match status" value="1"/>
</dbReference>
<dbReference type="SUPFAM" id="SSF52343">
    <property type="entry name" value="Ferredoxin reductase-like, C-terminal NADP-linked domain"/>
    <property type="match status" value="1"/>
</dbReference>
<dbReference type="AlphaFoldDB" id="A0A937XI94"/>
<dbReference type="PANTHER" id="PTHR43513:SF1">
    <property type="entry name" value="ANAEROBIC SULFITE REDUCTASE SUBUNIT B"/>
    <property type="match status" value="1"/>
</dbReference>
<reference evidence="12" key="1">
    <citation type="submission" date="2019-03" db="EMBL/GenBank/DDBJ databases">
        <title>Lake Tanganyika Metagenome-Assembled Genomes (MAGs).</title>
        <authorList>
            <person name="Tran P."/>
        </authorList>
    </citation>
    <scope>NUCLEOTIDE SEQUENCE</scope>
    <source>
        <strain evidence="12">K_DeepCast_150m_m2_040</strain>
    </source>
</reference>
<evidence type="ECO:0000256" key="6">
    <source>
        <dbReference type="ARBA" id="ARBA00022982"/>
    </source>
</evidence>
<feature type="binding site" evidence="10">
    <location>
        <position position="252"/>
    </location>
    <ligand>
        <name>[2Fe-2S] cluster</name>
        <dbReference type="ChEBI" id="CHEBI:190135"/>
    </ligand>
</feature>
<dbReference type="InterPro" id="IPR019480">
    <property type="entry name" value="Dihydroorotate_DH_Fe-S-bd"/>
</dbReference>
<keyword evidence="1" id="KW-0813">Transport</keyword>
<keyword evidence="7 10" id="KW-0408">Iron</keyword>
<keyword evidence="6" id="KW-0249">Electron transport</keyword>
<evidence type="ECO:0000259" key="11">
    <source>
        <dbReference type="PROSITE" id="PS51384"/>
    </source>
</evidence>
<keyword evidence="4 10" id="KW-0479">Metal-binding</keyword>
<evidence type="ECO:0000256" key="9">
    <source>
        <dbReference type="ARBA" id="ARBA00034078"/>
    </source>
</evidence>
<dbReference type="GO" id="GO:0046872">
    <property type="term" value="F:metal ion binding"/>
    <property type="evidence" value="ECO:0007669"/>
    <property type="project" value="UniProtKB-KW"/>
</dbReference>
<comment type="cofactor">
    <cofactor evidence="10">
        <name>[2Fe-2S] cluster</name>
        <dbReference type="ChEBI" id="CHEBI:190135"/>
    </cofactor>
    <text evidence="10">Binds 1 [2Fe-2S] cluster per subunit.</text>
</comment>
<dbReference type="SUPFAM" id="SSF63380">
    <property type="entry name" value="Riboflavin synthase domain-like"/>
    <property type="match status" value="1"/>
</dbReference>
<evidence type="ECO:0000313" key="13">
    <source>
        <dbReference type="Proteomes" id="UP000779900"/>
    </source>
</evidence>
<accession>A0A937XI94</accession>
<dbReference type="InterPro" id="IPR012165">
    <property type="entry name" value="Cyt_c3_hydrogenase_gsu"/>
</dbReference>
<evidence type="ECO:0000256" key="3">
    <source>
        <dbReference type="ARBA" id="ARBA00022714"/>
    </source>
</evidence>
<dbReference type="PRINTS" id="PR00406">
    <property type="entry name" value="CYTB5RDTASE"/>
</dbReference>
<evidence type="ECO:0000256" key="1">
    <source>
        <dbReference type="ARBA" id="ARBA00022448"/>
    </source>
</evidence>
<name>A0A937XI94_UNCW3</name>
<dbReference type="Gene3D" id="2.10.240.10">
    <property type="entry name" value="Dihydroorotate dehydrogenase, electron transfer subunit"/>
    <property type="match status" value="1"/>
</dbReference>
<feature type="domain" description="FAD-binding FR-type" evidence="11">
    <location>
        <begin position="4"/>
        <end position="105"/>
    </location>
</feature>
<keyword evidence="8 10" id="KW-0411">Iron-sulfur</keyword>
<dbReference type="InterPro" id="IPR037117">
    <property type="entry name" value="Dihydroorotate_DH_ele_sf"/>
</dbReference>
<evidence type="ECO:0000313" key="12">
    <source>
        <dbReference type="EMBL" id="MBM3332121.1"/>
    </source>
</evidence>
<evidence type="ECO:0000256" key="5">
    <source>
        <dbReference type="ARBA" id="ARBA00022827"/>
    </source>
</evidence>
<dbReference type="Gene3D" id="3.40.50.80">
    <property type="entry name" value="Nucleotide-binding domain of ferredoxin-NADP reductase (FNR) module"/>
    <property type="match status" value="1"/>
</dbReference>
<proteinExistence type="predicted"/>
<dbReference type="InterPro" id="IPR001433">
    <property type="entry name" value="OxRdtase_FAD/NAD-bd"/>
</dbReference>
<sequence length="278" mass="30216">MNPYLPVPVKVERITIENDARDLKTFDLSFSDPEARKAFTFTPGQFGFLSIMGVGEAPFGIASAPSEELVKYTVKGVGTFTTALHELEPGAVIGMRGPWGNSYPFDLMKGKDVVIVSGGFSFTTLRSSIVHLLDPARRSQFGKITVVYGARSAGELLYKDEIKAWEASPDLSLHLCVDRLAGASWPKTEGLVPNVLEQVAPSATNAVALVCGPPVMIRFTHPVLEKLGFKPDDVFLSLENRMKCGIGKCGHCNIGPKYVCKDGPVFSYADLKKLPAEY</sequence>